<dbReference type="Pfam" id="PF11738">
    <property type="entry name" value="DUF3298"/>
    <property type="match status" value="1"/>
</dbReference>
<accession>A0A4R2EJB9</accession>
<keyword evidence="5" id="KW-1185">Reference proteome</keyword>
<evidence type="ECO:0000313" key="5">
    <source>
        <dbReference type="Proteomes" id="UP000294830"/>
    </source>
</evidence>
<evidence type="ECO:0000313" key="4">
    <source>
        <dbReference type="EMBL" id="TCN68591.1"/>
    </source>
</evidence>
<dbReference type="AlphaFoldDB" id="A0A4R2EJB9"/>
<dbReference type="InterPro" id="IPR021729">
    <property type="entry name" value="DUF3298"/>
</dbReference>
<keyword evidence="1" id="KW-0732">Signal</keyword>
<dbReference type="RefSeq" id="WP_131839166.1">
    <property type="nucleotide sequence ID" value="NZ_SLWB01000006.1"/>
</dbReference>
<gene>
    <name evidence="4" type="ORF">CLV25_106173</name>
</gene>
<evidence type="ECO:0000259" key="2">
    <source>
        <dbReference type="Pfam" id="PF11738"/>
    </source>
</evidence>
<feature type="signal peptide" evidence="1">
    <location>
        <begin position="1"/>
        <end position="24"/>
    </location>
</feature>
<name>A0A4R2EJB9_9BACT</name>
<feature type="chain" id="PRO_5020843791" evidence="1">
    <location>
        <begin position="25"/>
        <end position="265"/>
    </location>
</feature>
<protein>
    <submittedName>
        <fullName evidence="4">Uncharacterized protein DUF3298</fullName>
    </submittedName>
</protein>
<feature type="domain" description="Deacetylase PdaC" evidence="3">
    <location>
        <begin position="53"/>
        <end position="152"/>
    </location>
</feature>
<dbReference type="InterPro" id="IPR037126">
    <property type="entry name" value="PdaC/RsiV-like_sf"/>
</dbReference>
<sequence>MKFFIAIGAYYSALLFLSSCNTSGNSTISNAGDTIIYKYKAAHYLQNNDKIKDTSLLFRASIYYPEFDEKQNKNLADSLYAHIQYSAFKGCKTAEEATKAFVDECIKQTKEEFGLSMLGWESIDSVTVVSNTPNTISLRRMHYSYTGGAHGNPSETYTSFKSSNGKRLKLDDIIQTGKILEFKAINIAHLKKSRNIKEQSTLEDVGLFVSEDDLPLPSSFALTRQGLLLAYDYYEIASYADGVISYTIPFSMLKGVLKSEYIITE</sequence>
<dbReference type="Gene3D" id="3.90.640.20">
    <property type="entry name" value="Heat-shock cognate protein, ATPase"/>
    <property type="match status" value="1"/>
</dbReference>
<organism evidence="4 5">
    <name type="scientific">Acetobacteroides hydrogenigenes</name>
    <dbReference type="NCBI Taxonomy" id="979970"/>
    <lineage>
        <taxon>Bacteria</taxon>
        <taxon>Pseudomonadati</taxon>
        <taxon>Bacteroidota</taxon>
        <taxon>Bacteroidia</taxon>
        <taxon>Bacteroidales</taxon>
        <taxon>Rikenellaceae</taxon>
        <taxon>Acetobacteroides</taxon>
    </lineage>
</organism>
<reference evidence="4 5" key="1">
    <citation type="submission" date="2019-03" db="EMBL/GenBank/DDBJ databases">
        <title>Genomic Encyclopedia of Archaeal and Bacterial Type Strains, Phase II (KMG-II): from individual species to whole genera.</title>
        <authorList>
            <person name="Goeker M."/>
        </authorList>
    </citation>
    <scope>NUCLEOTIDE SEQUENCE [LARGE SCALE GENOMIC DNA]</scope>
    <source>
        <strain evidence="4 5">RL-C</strain>
    </source>
</reference>
<dbReference type="PROSITE" id="PS51257">
    <property type="entry name" value="PROKAR_LIPOPROTEIN"/>
    <property type="match status" value="1"/>
</dbReference>
<dbReference type="Pfam" id="PF13739">
    <property type="entry name" value="PdaC"/>
    <property type="match status" value="1"/>
</dbReference>
<dbReference type="EMBL" id="SLWB01000006">
    <property type="protein sequence ID" value="TCN68591.1"/>
    <property type="molecule type" value="Genomic_DNA"/>
</dbReference>
<dbReference type="Gene3D" id="3.30.565.40">
    <property type="entry name" value="Fervidobacterium nodosum Rt17-B1 like"/>
    <property type="match status" value="1"/>
</dbReference>
<comment type="caution">
    <text evidence="4">The sequence shown here is derived from an EMBL/GenBank/DDBJ whole genome shotgun (WGS) entry which is preliminary data.</text>
</comment>
<feature type="domain" description="DUF3298" evidence="2">
    <location>
        <begin position="172"/>
        <end position="251"/>
    </location>
</feature>
<evidence type="ECO:0000256" key="1">
    <source>
        <dbReference type="SAM" id="SignalP"/>
    </source>
</evidence>
<proteinExistence type="predicted"/>
<dbReference type="OrthoDB" id="594879at2"/>
<dbReference type="Proteomes" id="UP000294830">
    <property type="component" value="Unassembled WGS sequence"/>
</dbReference>
<dbReference type="InterPro" id="IPR025303">
    <property type="entry name" value="PdaC"/>
</dbReference>
<evidence type="ECO:0000259" key="3">
    <source>
        <dbReference type="Pfam" id="PF13739"/>
    </source>
</evidence>